<dbReference type="InterPro" id="IPR039429">
    <property type="entry name" value="SHMT-like_dom"/>
</dbReference>
<reference evidence="11 12" key="1">
    <citation type="journal article" date="2019" name="Int. J. Syst. Evol. Microbiol.">
        <title>The Global Catalogue of Microorganisms (GCM) 10K type strain sequencing project: providing services to taxonomists for standard genome sequencing and annotation.</title>
        <authorList>
            <consortium name="The Broad Institute Genomics Platform"/>
            <consortium name="The Broad Institute Genome Sequencing Center for Infectious Disease"/>
            <person name="Wu L."/>
            <person name="Ma J."/>
        </authorList>
    </citation>
    <scope>NUCLEOTIDE SEQUENCE [LARGE SCALE GENOMIC DNA]</scope>
    <source>
        <strain evidence="11 12">CGMCC 1.15824</strain>
    </source>
</reference>
<dbReference type="EC" id="2.1.2.1" evidence="11"/>
<name>A0ABD5QHV3_9EURY</name>
<evidence type="ECO:0000256" key="8">
    <source>
        <dbReference type="ARBA" id="ARBA00022898"/>
    </source>
</evidence>
<evidence type="ECO:0000256" key="4">
    <source>
        <dbReference type="ARBA" id="ARBA00011738"/>
    </source>
</evidence>
<evidence type="ECO:0000256" key="2">
    <source>
        <dbReference type="ARBA" id="ARBA00004496"/>
    </source>
</evidence>
<comment type="cofactor">
    <cofactor evidence="1 9">
        <name>pyridoxal 5'-phosphate</name>
        <dbReference type="ChEBI" id="CHEBI:597326"/>
    </cofactor>
</comment>
<dbReference type="GO" id="GO:0004372">
    <property type="term" value="F:glycine hydroxymethyltransferase activity"/>
    <property type="evidence" value="ECO:0007669"/>
    <property type="project" value="UniProtKB-EC"/>
</dbReference>
<dbReference type="GO" id="GO:0006730">
    <property type="term" value="P:one-carbon metabolic process"/>
    <property type="evidence" value="ECO:0007669"/>
    <property type="project" value="UniProtKB-KW"/>
</dbReference>
<comment type="similarity">
    <text evidence="3">Belongs to the SHMT family.</text>
</comment>
<accession>A0ABD5QHV3</accession>
<feature type="domain" description="Serine hydroxymethyltransferase-like" evidence="10">
    <location>
        <begin position="1"/>
        <end position="353"/>
    </location>
</feature>
<dbReference type="AlphaFoldDB" id="A0ABD5QHV3"/>
<evidence type="ECO:0000313" key="12">
    <source>
        <dbReference type="Proteomes" id="UP001595925"/>
    </source>
</evidence>
<evidence type="ECO:0000256" key="9">
    <source>
        <dbReference type="PIRSR" id="PIRSR000412-50"/>
    </source>
</evidence>
<dbReference type="PANTHER" id="PTHR11680">
    <property type="entry name" value="SERINE HYDROXYMETHYLTRANSFERASE"/>
    <property type="match status" value="1"/>
</dbReference>
<dbReference type="InterPro" id="IPR015422">
    <property type="entry name" value="PyrdxlP-dep_Trfase_small"/>
</dbReference>
<comment type="caution">
    <text evidence="11">The sequence shown here is derived from an EMBL/GenBank/DDBJ whole genome shotgun (WGS) entry which is preliminary data.</text>
</comment>
<keyword evidence="6" id="KW-0554">One-carbon metabolism</keyword>
<dbReference type="SUPFAM" id="SSF53383">
    <property type="entry name" value="PLP-dependent transferases"/>
    <property type="match status" value="1"/>
</dbReference>
<dbReference type="PIRSF" id="PIRSF000412">
    <property type="entry name" value="SHMT"/>
    <property type="match status" value="1"/>
</dbReference>
<protein>
    <submittedName>
        <fullName evidence="11">Serine hydroxymethyltransferase</fullName>
        <ecNumber evidence="11">2.1.2.1</ecNumber>
    </submittedName>
</protein>
<dbReference type="InterPro" id="IPR001085">
    <property type="entry name" value="Ser_HO-MeTrfase"/>
</dbReference>
<dbReference type="Proteomes" id="UP001595925">
    <property type="component" value="Unassembled WGS sequence"/>
</dbReference>
<evidence type="ECO:0000313" key="11">
    <source>
        <dbReference type="EMBL" id="MFC4988597.1"/>
    </source>
</evidence>
<keyword evidence="8 9" id="KW-0663">Pyridoxal phosphate</keyword>
<gene>
    <name evidence="11" type="primary">glyA</name>
    <name evidence="11" type="ORF">ACFPFO_12650</name>
</gene>
<dbReference type="PANTHER" id="PTHR11680:SF35">
    <property type="entry name" value="SERINE HYDROXYMETHYLTRANSFERASE 1"/>
    <property type="match status" value="1"/>
</dbReference>
<dbReference type="InterPro" id="IPR049943">
    <property type="entry name" value="Ser_HO-MeTrfase-like"/>
</dbReference>
<dbReference type="CDD" id="cd00378">
    <property type="entry name" value="SHMT"/>
    <property type="match status" value="1"/>
</dbReference>
<keyword evidence="12" id="KW-1185">Reference proteome</keyword>
<dbReference type="GO" id="GO:0005737">
    <property type="term" value="C:cytoplasm"/>
    <property type="evidence" value="ECO:0007669"/>
    <property type="project" value="UniProtKB-SubCell"/>
</dbReference>
<evidence type="ECO:0000256" key="1">
    <source>
        <dbReference type="ARBA" id="ARBA00001933"/>
    </source>
</evidence>
<keyword evidence="7 11" id="KW-0808">Transferase</keyword>
<dbReference type="RefSeq" id="WP_380683267.1">
    <property type="nucleotide sequence ID" value="NZ_JBHSJG010000036.1"/>
</dbReference>
<comment type="subcellular location">
    <subcellularLocation>
        <location evidence="2">Cytoplasm</location>
    </subcellularLocation>
</comment>
<evidence type="ECO:0000256" key="7">
    <source>
        <dbReference type="ARBA" id="ARBA00022679"/>
    </source>
</evidence>
<dbReference type="InterPro" id="IPR015421">
    <property type="entry name" value="PyrdxlP-dep_Trfase_major"/>
</dbReference>
<evidence type="ECO:0000256" key="5">
    <source>
        <dbReference type="ARBA" id="ARBA00022490"/>
    </source>
</evidence>
<dbReference type="Gene3D" id="3.90.1150.10">
    <property type="entry name" value="Aspartate Aminotransferase, domain 1"/>
    <property type="match status" value="1"/>
</dbReference>
<dbReference type="Pfam" id="PF00464">
    <property type="entry name" value="SHMT"/>
    <property type="match status" value="1"/>
</dbReference>
<feature type="modified residue" description="N6-(pyridoxal phosphate)lysine" evidence="9">
    <location>
        <position position="197"/>
    </location>
</feature>
<dbReference type="FunFam" id="3.40.640.10:FF:000001">
    <property type="entry name" value="Serine hydroxymethyltransferase"/>
    <property type="match status" value="1"/>
</dbReference>
<dbReference type="PROSITE" id="PS00096">
    <property type="entry name" value="SHMT"/>
    <property type="match status" value="1"/>
</dbReference>
<evidence type="ECO:0000256" key="6">
    <source>
        <dbReference type="ARBA" id="ARBA00022563"/>
    </source>
</evidence>
<dbReference type="InterPro" id="IPR015424">
    <property type="entry name" value="PyrdxlP-dep_Trfase"/>
</dbReference>
<evidence type="ECO:0000259" key="10">
    <source>
        <dbReference type="Pfam" id="PF00464"/>
    </source>
</evidence>
<dbReference type="Gene3D" id="3.40.640.10">
    <property type="entry name" value="Type I PLP-dependent aspartate aminotransferase-like (Major domain)"/>
    <property type="match status" value="1"/>
</dbReference>
<keyword evidence="5" id="KW-0963">Cytoplasm</keyword>
<dbReference type="NCBIfam" id="NF000586">
    <property type="entry name" value="PRK00011.1"/>
    <property type="match status" value="1"/>
</dbReference>
<sequence length="384" mass="40896">ASENHVSRAVLDAQSSVLTNKYAEGYPGSRYYGGCEFADEVEELAIERATELFGADHVNVQPHSGTQANQAVYFAMLEPGDKVLSLDLTHGGHLSHGHPANFTGQLYEVEQYEVDPETGYLDYDGLADHAAEFEPDIVVSGYSAYPREVEWERIQETAEDADALHLADIAHITGLVAAGVHPSPVGVADFVTGSTHKTIRSGRGGIVMCDDEYADDIDSAVFPGGQGGPLMHNVAGKAVGFGEALESEFEEYAERTVENAEALADGLAKRGFEVVSGGTDNHLVLVDLRPSNPDTTGGDAEEALEAADVVLNGNTVPGETRSAFDPSGIRAGTPALTTRGFDTEDMETVADLIARVIDAPDDGDVREAVREEVAELCAENPLYE</sequence>
<dbReference type="EMBL" id="JBHSJG010000036">
    <property type="protein sequence ID" value="MFC4988597.1"/>
    <property type="molecule type" value="Genomic_DNA"/>
</dbReference>
<organism evidence="11 12">
    <name type="scientific">Saliphagus infecundisoli</name>
    <dbReference type="NCBI Taxonomy" id="1849069"/>
    <lineage>
        <taxon>Archaea</taxon>
        <taxon>Methanobacteriati</taxon>
        <taxon>Methanobacteriota</taxon>
        <taxon>Stenosarchaea group</taxon>
        <taxon>Halobacteria</taxon>
        <taxon>Halobacteriales</taxon>
        <taxon>Natrialbaceae</taxon>
        <taxon>Saliphagus</taxon>
    </lineage>
</organism>
<comment type="subunit">
    <text evidence="4">Homodimer.</text>
</comment>
<evidence type="ECO:0000256" key="3">
    <source>
        <dbReference type="ARBA" id="ARBA00006376"/>
    </source>
</evidence>
<dbReference type="HAMAP" id="MF_00051">
    <property type="entry name" value="SHMT"/>
    <property type="match status" value="1"/>
</dbReference>
<dbReference type="InterPro" id="IPR019798">
    <property type="entry name" value="Ser_HO-MeTrfase_PLP_BS"/>
</dbReference>
<feature type="non-terminal residue" evidence="11">
    <location>
        <position position="1"/>
    </location>
</feature>
<proteinExistence type="inferred from homology"/>